<proteinExistence type="predicted"/>
<feature type="region of interest" description="Disordered" evidence="1">
    <location>
        <begin position="92"/>
        <end position="121"/>
    </location>
</feature>
<dbReference type="EMBL" id="PDNA01000128">
    <property type="protein sequence ID" value="PGH11733.1"/>
    <property type="molecule type" value="Genomic_DNA"/>
</dbReference>
<keyword evidence="3" id="KW-1185">Reference proteome</keyword>
<evidence type="ECO:0000313" key="2">
    <source>
        <dbReference type="EMBL" id="PGH11733.1"/>
    </source>
</evidence>
<protein>
    <submittedName>
        <fullName evidence="2">Uncharacterized protein</fullName>
    </submittedName>
</protein>
<name>A0A2B7XSJ0_POLH7</name>
<gene>
    <name evidence="2" type="ORF">AJ80_06994</name>
</gene>
<dbReference type="AlphaFoldDB" id="A0A2B7XSJ0"/>
<evidence type="ECO:0000313" key="3">
    <source>
        <dbReference type="Proteomes" id="UP000224634"/>
    </source>
</evidence>
<organism evidence="2 3">
    <name type="scientific">Polytolypa hystricis (strain UAMH7299)</name>
    <dbReference type="NCBI Taxonomy" id="1447883"/>
    <lineage>
        <taxon>Eukaryota</taxon>
        <taxon>Fungi</taxon>
        <taxon>Dikarya</taxon>
        <taxon>Ascomycota</taxon>
        <taxon>Pezizomycotina</taxon>
        <taxon>Eurotiomycetes</taxon>
        <taxon>Eurotiomycetidae</taxon>
        <taxon>Onygenales</taxon>
        <taxon>Onygenales incertae sedis</taxon>
        <taxon>Polytolypa</taxon>
    </lineage>
</organism>
<sequence>MTSAQESLRQNKAWIAYLDDIRENTNRIRTKDSLQESLKCGISPVAHRTRPKALGKDQLRSATAGELHFGSTTPEKQISTFDTASLRNALEGSDDLKSESSSAASLEDSPLAGRAKVGDAR</sequence>
<comment type="caution">
    <text evidence="2">The sequence shown here is derived from an EMBL/GenBank/DDBJ whole genome shotgun (WGS) entry which is preliminary data.</text>
</comment>
<reference evidence="2 3" key="1">
    <citation type="submission" date="2017-10" db="EMBL/GenBank/DDBJ databases">
        <title>Comparative genomics in systemic dimorphic fungi from Ajellomycetaceae.</title>
        <authorList>
            <person name="Munoz J.F."/>
            <person name="Mcewen J.G."/>
            <person name="Clay O.K."/>
            <person name="Cuomo C.A."/>
        </authorList>
    </citation>
    <scope>NUCLEOTIDE SEQUENCE [LARGE SCALE GENOMIC DNA]</scope>
    <source>
        <strain evidence="2 3">UAMH7299</strain>
    </source>
</reference>
<accession>A0A2B7XSJ0</accession>
<dbReference type="Proteomes" id="UP000224634">
    <property type="component" value="Unassembled WGS sequence"/>
</dbReference>
<feature type="compositionally biased region" description="Low complexity" evidence="1">
    <location>
        <begin position="99"/>
        <end position="112"/>
    </location>
</feature>
<evidence type="ECO:0000256" key="1">
    <source>
        <dbReference type="SAM" id="MobiDB-lite"/>
    </source>
</evidence>